<evidence type="ECO:0000313" key="2">
    <source>
        <dbReference type="Proteomes" id="UP000092445"/>
    </source>
</evidence>
<dbReference type="EnsemblMetazoa" id="GPAI046439-RA">
    <property type="protein sequence ID" value="GPAI046439-PA"/>
    <property type="gene ID" value="GPAI046439"/>
</dbReference>
<reference evidence="1" key="2">
    <citation type="submission" date="2020-05" db="UniProtKB">
        <authorList>
            <consortium name="EnsemblMetazoa"/>
        </authorList>
    </citation>
    <scope>IDENTIFICATION</scope>
    <source>
        <strain evidence="1">IAEA</strain>
    </source>
</reference>
<reference evidence="2" key="1">
    <citation type="submission" date="2014-03" db="EMBL/GenBank/DDBJ databases">
        <authorList>
            <person name="Aksoy S."/>
            <person name="Warren W."/>
            <person name="Wilson R.K."/>
        </authorList>
    </citation>
    <scope>NUCLEOTIDE SEQUENCE [LARGE SCALE GENOMIC DNA]</scope>
    <source>
        <strain evidence="2">IAEA</strain>
    </source>
</reference>
<sequence>MAGMRLTLGGLPAREVSVRTLRQRRIIQFRSLDEVTNKDELKKAILAFQVLAAPEIAEMLSLRKPYGGMQKTIVTLEADNTNMRLEVRKMKIEWQICRIHEKTSFAKCFRYMVSWEIVKDCKGAKDRFEVCRRCTMEVYISRRTPSTAMKRHATYCPRRSMKKKLIWCYGTNKAI</sequence>
<accession>A0A1B0AHY7</accession>
<protein>
    <submittedName>
        <fullName evidence="1">Uncharacterized protein</fullName>
    </submittedName>
</protein>
<name>A0A1B0AHY7_GLOPL</name>
<dbReference type="STRING" id="7398.A0A1B0AHY7"/>
<dbReference type="Proteomes" id="UP000092445">
    <property type="component" value="Unassembled WGS sequence"/>
</dbReference>
<organism evidence="1 2">
    <name type="scientific">Glossina pallidipes</name>
    <name type="common">Tsetse fly</name>
    <dbReference type="NCBI Taxonomy" id="7398"/>
    <lineage>
        <taxon>Eukaryota</taxon>
        <taxon>Metazoa</taxon>
        <taxon>Ecdysozoa</taxon>
        <taxon>Arthropoda</taxon>
        <taxon>Hexapoda</taxon>
        <taxon>Insecta</taxon>
        <taxon>Pterygota</taxon>
        <taxon>Neoptera</taxon>
        <taxon>Endopterygota</taxon>
        <taxon>Diptera</taxon>
        <taxon>Brachycera</taxon>
        <taxon>Muscomorpha</taxon>
        <taxon>Hippoboscoidea</taxon>
        <taxon>Glossinidae</taxon>
        <taxon>Glossina</taxon>
    </lineage>
</organism>
<evidence type="ECO:0000313" key="1">
    <source>
        <dbReference type="EnsemblMetazoa" id="GPAI046439-PA"/>
    </source>
</evidence>
<dbReference type="AlphaFoldDB" id="A0A1B0AHY7"/>
<dbReference type="VEuPathDB" id="VectorBase:GPAI046439"/>
<keyword evidence="2" id="KW-1185">Reference proteome</keyword>
<proteinExistence type="predicted"/>